<protein>
    <submittedName>
        <fullName evidence="10">Response regulator transcription factor</fullName>
    </submittedName>
</protein>
<dbReference type="InterPro" id="IPR036388">
    <property type="entry name" value="WH-like_DNA-bd_sf"/>
</dbReference>
<dbReference type="EMBL" id="JAPWGY010000002">
    <property type="protein sequence ID" value="MCZ4280889.1"/>
    <property type="molecule type" value="Genomic_DNA"/>
</dbReference>
<evidence type="ECO:0000256" key="1">
    <source>
        <dbReference type="ARBA" id="ARBA00022553"/>
    </source>
</evidence>
<keyword evidence="1 6" id="KW-0597">Phosphoprotein</keyword>
<dbReference type="Pfam" id="PF00072">
    <property type="entry name" value="Response_reg"/>
    <property type="match status" value="1"/>
</dbReference>
<dbReference type="RefSeq" id="WP_269423058.1">
    <property type="nucleotide sequence ID" value="NZ_JAPWGY010000002.1"/>
</dbReference>
<evidence type="ECO:0000256" key="6">
    <source>
        <dbReference type="PROSITE-ProRule" id="PRU00169"/>
    </source>
</evidence>
<dbReference type="PROSITE" id="PS50110">
    <property type="entry name" value="RESPONSE_REGULATORY"/>
    <property type="match status" value="1"/>
</dbReference>
<dbReference type="InterPro" id="IPR001867">
    <property type="entry name" value="OmpR/PhoB-type_DNA-bd"/>
</dbReference>
<evidence type="ECO:0000256" key="3">
    <source>
        <dbReference type="ARBA" id="ARBA00023015"/>
    </source>
</evidence>
<accession>A0ABT4LIG6</accession>
<keyword evidence="4 7" id="KW-0238">DNA-binding</keyword>
<feature type="domain" description="OmpR/PhoB-type" evidence="9">
    <location>
        <begin position="147"/>
        <end position="252"/>
    </location>
</feature>
<keyword evidence="11" id="KW-1185">Reference proteome</keyword>
<dbReference type="InterPro" id="IPR039420">
    <property type="entry name" value="WalR-like"/>
</dbReference>
<reference evidence="10" key="1">
    <citation type="submission" date="2022-12" db="EMBL/GenBank/DDBJ databases">
        <title>Bacterial isolates from different developmental stages of Nematostella vectensis.</title>
        <authorList>
            <person name="Fraune S."/>
        </authorList>
    </citation>
    <scope>NUCLEOTIDE SEQUENCE</scope>
    <source>
        <strain evidence="10">G21630-S1</strain>
    </source>
</reference>
<proteinExistence type="predicted"/>
<dbReference type="InterPro" id="IPR011006">
    <property type="entry name" value="CheY-like_superfamily"/>
</dbReference>
<dbReference type="CDD" id="cd17574">
    <property type="entry name" value="REC_OmpR"/>
    <property type="match status" value="1"/>
</dbReference>
<dbReference type="InterPro" id="IPR001789">
    <property type="entry name" value="Sig_transdc_resp-reg_receiver"/>
</dbReference>
<feature type="modified residue" description="4-aspartylphosphate" evidence="6">
    <location>
        <position position="63"/>
    </location>
</feature>
<evidence type="ECO:0000259" key="9">
    <source>
        <dbReference type="PROSITE" id="PS51755"/>
    </source>
</evidence>
<keyword evidence="3" id="KW-0805">Transcription regulation</keyword>
<organism evidence="10 11">
    <name type="scientific">Kiloniella laminariae</name>
    <dbReference type="NCBI Taxonomy" id="454162"/>
    <lineage>
        <taxon>Bacteria</taxon>
        <taxon>Pseudomonadati</taxon>
        <taxon>Pseudomonadota</taxon>
        <taxon>Alphaproteobacteria</taxon>
        <taxon>Rhodospirillales</taxon>
        <taxon>Kiloniellaceae</taxon>
        <taxon>Kiloniella</taxon>
    </lineage>
</organism>
<dbReference type="CDD" id="cd00383">
    <property type="entry name" value="trans_reg_C"/>
    <property type="match status" value="1"/>
</dbReference>
<dbReference type="Gene3D" id="1.10.10.10">
    <property type="entry name" value="Winged helix-like DNA-binding domain superfamily/Winged helix DNA-binding domain"/>
    <property type="match status" value="1"/>
</dbReference>
<evidence type="ECO:0000259" key="8">
    <source>
        <dbReference type="PROSITE" id="PS50110"/>
    </source>
</evidence>
<evidence type="ECO:0000256" key="4">
    <source>
        <dbReference type="ARBA" id="ARBA00023125"/>
    </source>
</evidence>
<dbReference type="SUPFAM" id="SSF46894">
    <property type="entry name" value="C-terminal effector domain of the bipartite response regulators"/>
    <property type="match status" value="1"/>
</dbReference>
<evidence type="ECO:0000313" key="10">
    <source>
        <dbReference type="EMBL" id="MCZ4280889.1"/>
    </source>
</evidence>
<dbReference type="InterPro" id="IPR016032">
    <property type="entry name" value="Sig_transdc_resp-reg_C-effctor"/>
</dbReference>
<keyword evidence="2" id="KW-0902">Two-component regulatory system</keyword>
<feature type="DNA-binding region" description="OmpR/PhoB-type" evidence="7">
    <location>
        <begin position="147"/>
        <end position="252"/>
    </location>
</feature>
<gene>
    <name evidence="10" type="ORF">O4H49_08890</name>
</gene>
<keyword evidence="5" id="KW-0804">Transcription</keyword>
<sequence length="260" mass="29423">MLANAVKEIASPRVILVDDDDLFRESLGLNLAEEGFDVVDFDNGSDVLSFLLNEPSLDPILLDWRMPGLDGLAVLRRLREARMDNPVIFLTMLSDEIYEEAALRWGAVDFIDKSRRLPIILQRLRLISEGTKGILSTHEDDSLPNSPSSAKVGGLEIREDIRRAYWKGEQLDLTLTEFAIVCFLAGNEGNDISYRQIYDLVHGKDFVAGYGSDGYKANVRSFIKRIRKKFRELDDSFEQIENYPGFGYRWRPAGATGTPE</sequence>
<evidence type="ECO:0000256" key="7">
    <source>
        <dbReference type="PROSITE-ProRule" id="PRU01091"/>
    </source>
</evidence>
<comment type="caution">
    <text evidence="10">The sequence shown here is derived from an EMBL/GenBank/DDBJ whole genome shotgun (WGS) entry which is preliminary data.</text>
</comment>
<dbReference type="SUPFAM" id="SSF52172">
    <property type="entry name" value="CheY-like"/>
    <property type="match status" value="1"/>
</dbReference>
<dbReference type="Pfam" id="PF00486">
    <property type="entry name" value="Trans_reg_C"/>
    <property type="match status" value="1"/>
</dbReference>
<evidence type="ECO:0000256" key="5">
    <source>
        <dbReference type="ARBA" id="ARBA00023163"/>
    </source>
</evidence>
<feature type="domain" description="Response regulatory" evidence="8">
    <location>
        <begin position="13"/>
        <end position="128"/>
    </location>
</feature>
<name>A0ABT4LIG6_9PROT</name>
<evidence type="ECO:0000313" key="11">
    <source>
        <dbReference type="Proteomes" id="UP001069802"/>
    </source>
</evidence>
<dbReference type="PROSITE" id="PS51755">
    <property type="entry name" value="OMPR_PHOB"/>
    <property type="match status" value="1"/>
</dbReference>
<dbReference type="PANTHER" id="PTHR48111">
    <property type="entry name" value="REGULATOR OF RPOS"/>
    <property type="match status" value="1"/>
</dbReference>
<dbReference type="Proteomes" id="UP001069802">
    <property type="component" value="Unassembled WGS sequence"/>
</dbReference>
<dbReference type="SMART" id="SM00862">
    <property type="entry name" value="Trans_reg_C"/>
    <property type="match status" value="1"/>
</dbReference>
<dbReference type="PANTHER" id="PTHR48111:SF1">
    <property type="entry name" value="TWO-COMPONENT RESPONSE REGULATOR ORR33"/>
    <property type="match status" value="1"/>
</dbReference>
<evidence type="ECO:0000256" key="2">
    <source>
        <dbReference type="ARBA" id="ARBA00023012"/>
    </source>
</evidence>
<dbReference type="SMART" id="SM00448">
    <property type="entry name" value="REC"/>
    <property type="match status" value="1"/>
</dbReference>
<dbReference type="Gene3D" id="3.40.50.2300">
    <property type="match status" value="1"/>
</dbReference>